<organism evidence="2 3">
    <name type="scientific">Pyrococcus kukulkanii</name>
    <dbReference type="NCBI Taxonomy" id="1609559"/>
    <lineage>
        <taxon>Archaea</taxon>
        <taxon>Methanobacteriati</taxon>
        <taxon>Methanobacteriota</taxon>
        <taxon>Thermococci</taxon>
        <taxon>Thermococcales</taxon>
        <taxon>Thermococcaceae</taxon>
        <taxon>Pyrococcus</taxon>
    </lineage>
</organism>
<dbReference type="InterPro" id="IPR036409">
    <property type="entry name" value="Aldolase_II/adducin_N_sf"/>
</dbReference>
<dbReference type="STRING" id="1609559.TQ32_04200"/>
<dbReference type="RefSeq" id="WP_068321405.1">
    <property type="nucleotide sequence ID" value="NZ_CP010835.1"/>
</dbReference>
<dbReference type="InterPro" id="IPR001387">
    <property type="entry name" value="Cro/C1-type_HTH"/>
</dbReference>
<dbReference type="Pfam" id="PF06056">
    <property type="entry name" value="Terminase_5"/>
    <property type="match status" value="1"/>
</dbReference>
<dbReference type="Gene3D" id="1.10.10.60">
    <property type="entry name" value="Homeodomain-like"/>
    <property type="match status" value="1"/>
</dbReference>
<dbReference type="GO" id="GO:0003677">
    <property type="term" value="F:DNA binding"/>
    <property type="evidence" value="ECO:0007669"/>
    <property type="project" value="InterPro"/>
</dbReference>
<keyword evidence="2" id="KW-0418">Kinase</keyword>
<evidence type="ECO:0000313" key="3">
    <source>
        <dbReference type="Proteomes" id="UP000070587"/>
    </source>
</evidence>
<reference evidence="3" key="1">
    <citation type="submission" date="2015-02" db="EMBL/GenBank/DDBJ databases">
        <title>Pyrococcus kukulkanii sp. nov., a novel hyperthermophilic archaeon isolated from a deep-sea hydrothermal vent at the Guaymas Basin.</title>
        <authorList>
            <person name="Oger P.M."/>
            <person name="Callac N."/>
            <person name="Jebbar M."/>
            <person name="Godfroy A."/>
        </authorList>
    </citation>
    <scope>NUCLEOTIDE SEQUENCE [LARGE SCALE GENOMIC DNA]</scope>
    <source>
        <strain evidence="3">NCB100</strain>
    </source>
</reference>
<sequence length="296" mass="33845">MRTPSSFWAEVVLPAIRARIAKILYSKGYSQIKIAKELGVTQAMVSKYLSKYSLPEVLKPIGDEIDTIALTIAEMIEKNAKKEDIIKVLERKFFEFLLDEKFCRLYEKYSKVKGIICREILPGISKKEILDELARALDILLNDDKFPGLIPEIRSNFAYAMPNPKDVDDVAAIPGRITLVKERPYAMPPEFGVSRHTARLLIKISRYNPSIRAVLNVRFGEDVERALEKSNLKVYYLPRKNRGEEETEDEIAEAFREESWDVVVDLGGYGVEPCVYIFGRDPLEVVGKLKKIEQNL</sequence>
<dbReference type="OrthoDB" id="26806at2157"/>
<gene>
    <name evidence="2" type="ORF">TQ32_04200</name>
</gene>
<name>A0A127B8S1_9EURY</name>
<proteinExistence type="predicted"/>
<dbReference type="EMBL" id="CP010835">
    <property type="protein sequence ID" value="AMM53773.1"/>
    <property type="molecule type" value="Genomic_DNA"/>
</dbReference>
<dbReference type="InterPro" id="IPR010982">
    <property type="entry name" value="Lambda_DNA-bd_dom_sf"/>
</dbReference>
<dbReference type="AlphaFoldDB" id="A0A127B8S1"/>
<dbReference type="PANTHER" id="PTHR40730:SF4">
    <property type="entry name" value="TRANSCRIPTIONAL REGULATOR"/>
    <property type="match status" value="1"/>
</dbReference>
<protein>
    <submittedName>
        <fullName evidence="2">Phosphomethylpyrimidine kinase</fullName>
    </submittedName>
</protein>
<dbReference type="PATRIC" id="fig|1609559.3.peg.874"/>
<dbReference type="InterPro" id="IPR019293">
    <property type="entry name" value="ThiN"/>
</dbReference>
<evidence type="ECO:0000259" key="1">
    <source>
        <dbReference type="PROSITE" id="PS50943"/>
    </source>
</evidence>
<dbReference type="Proteomes" id="UP000070587">
    <property type="component" value="Chromosome"/>
</dbReference>
<dbReference type="SUPFAM" id="SSF53639">
    <property type="entry name" value="AraD/HMP-PK domain-like"/>
    <property type="match status" value="1"/>
</dbReference>
<reference evidence="2 3" key="2">
    <citation type="journal article" date="2016" name="Int. J. Syst. Evol. Microbiol.">
        <title>Pyrococcus kukulkanii sp. nov., a hyperthermophilic, piezophilic archaeon isolated from a deep-sea hydrothermal vent.</title>
        <authorList>
            <person name="Callac N."/>
            <person name="Oger P."/>
            <person name="Lesongeur F."/>
            <person name="Rattray J.E."/>
            <person name="Vannier P."/>
            <person name="Michoud G."/>
            <person name="Beauverger M."/>
            <person name="Gayet N."/>
            <person name="Rouxel O."/>
            <person name="Jebbar M."/>
            <person name="Godfroy A."/>
        </authorList>
    </citation>
    <scope>NUCLEOTIDE SEQUENCE [LARGE SCALE GENOMIC DNA]</scope>
    <source>
        <strain evidence="2 3">NCB100</strain>
    </source>
</reference>
<dbReference type="Gene3D" id="3.40.225.10">
    <property type="entry name" value="Class II aldolase/adducin N-terminal domain"/>
    <property type="match status" value="1"/>
</dbReference>
<dbReference type="KEGG" id="pyc:TQ32_04200"/>
<accession>A0A127B8S1</accession>
<feature type="domain" description="HTH cro/C1-type" evidence="1">
    <location>
        <begin position="26"/>
        <end position="75"/>
    </location>
</feature>
<dbReference type="Pfam" id="PF10120">
    <property type="entry name" value="ThiN"/>
    <property type="match status" value="1"/>
</dbReference>
<dbReference type="SUPFAM" id="SSF47413">
    <property type="entry name" value="lambda repressor-like DNA-binding domains"/>
    <property type="match status" value="1"/>
</dbReference>
<dbReference type="GO" id="GO:0016301">
    <property type="term" value="F:kinase activity"/>
    <property type="evidence" value="ECO:0007669"/>
    <property type="project" value="UniProtKB-KW"/>
</dbReference>
<evidence type="ECO:0000313" key="2">
    <source>
        <dbReference type="EMBL" id="AMM53773.1"/>
    </source>
</evidence>
<dbReference type="GeneID" id="28491009"/>
<dbReference type="PROSITE" id="PS50943">
    <property type="entry name" value="HTH_CROC1"/>
    <property type="match status" value="1"/>
</dbReference>
<keyword evidence="2" id="KW-0808">Transferase</keyword>
<dbReference type="PANTHER" id="PTHR40730">
    <property type="entry name" value="TRANSCRIPTIONAL REGULATOR PROTEIN-LIKE PROTEIN"/>
    <property type="match status" value="1"/>
</dbReference>
<dbReference type="InterPro" id="IPR010332">
    <property type="entry name" value="ATPase_terminase-su_N"/>
</dbReference>